<dbReference type="AlphaFoldDB" id="A0A835JS45"/>
<organism evidence="1 2">
    <name type="scientific">Salix dunnii</name>
    <dbReference type="NCBI Taxonomy" id="1413687"/>
    <lineage>
        <taxon>Eukaryota</taxon>
        <taxon>Viridiplantae</taxon>
        <taxon>Streptophyta</taxon>
        <taxon>Embryophyta</taxon>
        <taxon>Tracheophyta</taxon>
        <taxon>Spermatophyta</taxon>
        <taxon>Magnoliopsida</taxon>
        <taxon>eudicotyledons</taxon>
        <taxon>Gunneridae</taxon>
        <taxon>Pentapetalae</taxon>
        <taxon>rosids</taxon>
        <taxon>fabids</taxon>
        <taxon>Malpighiales</taxon>
        <taxon>Salicaceae</taxon>
        <taxon>Saliceae</taxon>
        <taxon>Salix</taxon>
    </lineage>
</organism>
<protein>
    <submittedName>
        <fullName evidence="1">Uncharacterized protein</fullName>
    </submittedName>
</protein>
<name>A0A835JS45_9ROSI</name>
<keyword evidence="2" id="KW-1185">Reference proteome</keyword>
<gene>
    <name evidence="1" type="ORF">SADUNF_Sadunf08G0006900</name>
</gene>
<accession>A0A835JS45</accession>
<evidence type="ECO:0000313" key="1">
    <source>
        <dbReference type="EMBL" id="KAF9676485.1"/>
    </source>
</evidence>
<dbReference type="Proteomes" id="UP000657918">
    <property type="component" value="Chromosome 8"/>
</dbReference>
<comment type="caution">
    <text evidence="1">The sequence shown here is derived from an EMBL/GenBank/DDBJ whole genome shotgun (WGS) entry which is preliminary data.</text>
</comment>
<dbReference type="EMBL" id="JADGMS010000008">
    <property type="protein sequence ID" value="KAF9676485.1"/>
    <property type="molecule type" value="Genomic_DNA"/>
</dbReference>
<evidence type="ECO:0000313" key="2">
    <source>
        <dbReference type="Proteomes" id="UP000657918"/>
    </source>
</evidence>
<proteinExistence type="predicted"/>
<sequence>MVAAAPTTPQIINLRIIFGLILVVSDVTQSSYRSLSVVASSCIIYSELQRIRIGELLSE</sequence>
<reference evidence="1 2" key="1">
    <citation type="submission" date="2020-10" db="EMBL/GenBank/DDBJ databases">
        <title>Plant Genome Project.</title>
        <authorList>
            <person name="Zhang R.-G."/>
        </authorList>
    </citation>
    <scope>NUCLEOTIDE SEQUENCE [LARGE SCALE GENOMIC DNA]</scope>
    <source>
        <strain evidence="1">FAFU-HL-1</strain>
        <tissue evidence="1">Leaf</tissue>
    </source>
</reference>